<protein>
    <submittedName>
        <fullName evidence="2">Uncharacterized protein</fullName>
    </submittedName>
</protein>
<dbReference type="EMBL" id="CP026304">
    <property type="protein sequence ID" value="AVZ73828.1"/>
    <property type="molecule type" value="Genomic_DNA"/>
</dbReference>
<gene>
    <name evidence="2" type="ORF">SLUN_18225</name>
</gene>
<accession>A0A2R4T3Y2</accession>
<evidence type="ECO:0000313" key="3">
    <source>
        <dbReference type="Proteomes" id="UP000244201"/>
    </source>
</evidence>
<organism evidence="2 3">
    <name type="scientific">Streptomyces lunaelactis</name>
    <dbReference type="NCBI Taxonomy" id="1535768"/>
    <lineage>
        <taxon>Bacteria</taxon>
        <taxon>Bacillati</taxon>
        <taxon>Actinomycetota</taxon>
        <taxon>Actinomycetes</taxon>
        <taxon>Kitasatosporales</taxon>
        <taxon>Streptomycetaceae</taxon>
        <taxon>Streptomyces</taxon>
    </lineage>
</organism>
<evidence type="ECO:0000256" key="1">
    <source>
        <dbReference type="SAM" id="MobiDB-lite"/>
    </source>
</evidence>
<reference evidence="2 3" key="1">
    <citation type="submission" date="2018-01" db="EMBL/GenBank/DDBJ databases">
        <title>Complete genome sequence of Streptomyces lunaelactis MM109T, a Ferroverdin A producer isolated from cave moonmilk deposits.</title>
        <authorList>
            <person name="Naome A."/>
            <person name="Martinet L."/>
            <person name="Maciejewska M."/>
            <person name="Anderssen S."/>
            <person name="Adam D."/>
            <person name="Tenconi E."/>
            <person name="Deflandre B."/>
            <person name="Arguelles-Arias A."/>
            <person name="Calusinska M."/>
            <person name="Copieters W."/>
            <person name="Karim L."/>
            <person name="Hanikenne M."/>
            <person name="Baurain D."/>
            <person name="van Wezel G."/>
            <person name="Smargiasso N."/>
            <person name="de Pauw E."/>
            <person name="Delfosse P."/>
            <person name="Rigali S."/>
        </authorList>
    </citation>
    <scope>NUCLEOTIDE SEQUENCE [LARGE SCALE GENOMIC DNA]</scope>
    <source>
        <strain evidence="2 3">MM109</strain>
    </source>
</reference>
<keyword evidence="3" id="KW-1185">Reference proteome</keyword>
<sequence>MVGKLLQRAHDGPPGASTEKTPPRRKRRRSNALGRPAVLDTSGSRARPPDEPAFDEPETNQLEEDESLADVVPLGIFDARKEAERRW</sequence>
<dbReference type="Proteomes" id="UP000244201">
    <property type="component" value="Chromosome"/>
</dbReference>
<dbReference type="AlphaFoldDB" id="A0A2R4T3Y2"/>
<dbReference type="KEGG" id="slk:SLUN_18225"/>
<feature type="compositionally biased region" description="Acidic residues" evidence="1">
    <location>
        <begin position="52"/>
        <end position="68"/>
    </location>
</feature>
<feature type="region of interest" description="Disordered" evidence="1">
    <location>
        <begin position="1"/>
        <end position="69"/>
    </location>
</feature>
<name>A0A2R4T3Y2_9ACTN</name>
<proteinExistence type="predicted"/>
<evidence type="ECO:0000313" key="2">
    <source>
        <dbReference type="EMBL" id="AVZ73828.1"/>
    </source>
</evidence>